<dbReference type="InterPro" id="IPR018540">
    <property type="entry name" value="Spo0E-like"/>
</dbReference>
<dbReference type="EMBL" id="CP137640">
    <property type="protein sequence ID" value="WVX82974.1"/>
    <property type="molecule type" value="Genomic_DNA"/>
</dbReference>
<dbReference type="Proteomes" id="UP001357223">
    <property type="component" value="Chromosome"/>
</dbReference>
<dbReference type="PANTHER" id="PTHR41263">
    <property type="entry name" value="ASPARTYL-PHOSPHATE PHOSPHATASE YISI"/>
    <property type="match status" value="1"/>
</dbReference>
<protein>
    <submittedName>
        <fullName evidence="1">Aspartyl-phosphate phosphatase Spo0E family protein</fullName>
    </submittedName>
</protein>
<accession>A0ABZ2CGR2</accession>
<dbReference type="SUPFAM" id="SSF140500">
    <property type="entry name" value="BAS1536-like"/>
    <property type="match status" value="1"/>
</dbReference>
<reference evidence="1 2" key="1">
    <citation type="submission" date="2023-10" db="EMBL/GenBank/DDBJ databases">
        <title>Niallia locisalis sp.nov. isolated from a salt pond sample.</title>
        <authorList>
            <person name="Li X.-J."/>
            <person name="Dong L."/>
        </authorList>
    </citation>
    <scope>NUCLEOTIDE SEQUENCE [LARGE SCALE GENOMIC DNA]</scope>
    <source>
        <strain evidence="1 2">DSM 29761</strain>
    </source>
</reference>
<evidence type="ECO:0000313" key="1">
    <source>
        <dbReference type="EMBL" id="WVX82974.1"/>
    </source>
</evidence>
<evidence type="ECO:0000313" key="2">
    <source>
        <dbReference type="Proteomes" id="UP001357223"/>
    </source>
</evidence>
<dbReference type="InterPro" id="IPR036638">
    <property type="entry name" value="HLH_DNA-bd_sf"/>
</dbReference>
<dbReference type="Pfam" id="PF09388">
    <property type="entry name" value="SpoOE-like"/>
    <property type="match status" value="1"/>
</dbReference>
<dbReference type="InterPro" id="IPR037208">
    <property type="entry name" value="Spo0E-like_sf"/>
</dbReference>
<dbReference type="InterPro" id="IPR053028">
    <property type="entry name" value="Spo0E-like_phosphatase"/>
</dbReference>
<sequence>MQDKKKTILAEIQKKREKMIDLAQEKGLTNNDTIKCSQELDQLIYQYQSSFRKNRRQRGEIKRKRNLKYMLLWSRIAVTS</sequence>
<dbReference type="RefSeq" id="WP_338451867.1">
    <property type="nucleotide sequence ID" value="NZ_CP137640.1"/>
</dbReference>
<name>A0ABZ2CGR2_9BACI</name>
<gene>
    <name evidence="1" type="ORF">R4Z09_08360</name>
</gene>
<dbReference type="PANTHER" id="PTHR41263:SF1">
    <property type="entry name" value="ASPARTYL-PHOSPHATE PHOSPHATASE YISI"/>
    <property type="match status" value="1"/>
</dbReference>
<dbReference type="Gene3D" id="4.10.280.10">
    <property type="entry name" value="Helix-loop-helix DNA-binding domain"/>
    <property type="match status" value="1"/>
</dbReference>
<proteinExistence type="predicted"/>
<organism evidence="1 2">
    <name type="scientific">Niallia oryzisoli</name>
    <dbReference type="NCBI Taxonomy" id="1737571"/>
    <lineage>
        <taxon>Bacteria</taxon>
        <taxon>Bacillati</taxon>
        <taxon>Bacillota</taxon>
        <taxon>Bacilli</taxon>
        <taxon>Bacillales</taxon>
        <taxon>Bacillaceae</taxon>
        <taxon>Niallia</taxon>
    </lineage>
</organism>
<keyword evidence="2" id="KW-1185">Reference proteome</keyword>